<dbReference type="Proteomes" id="UP000265520">
    <property type="component" value="Unassembled WGS sequence"/>
</dbReference>
<evidence type="ECO:0000313" key="1">
    <source>
        <dbReference type="EMBL" id="MCI97817.1"/>
    </source>
</evidence>
<accession>A0A392WBL9</accession>
<evidence type="ECO:0000313" key="2">
    <source>
        <dbReference type="Proteomes" id="UP000265520"/>
    </source>
</evidence>
<dbReference type="AlphaFoldDB" id="A0A392WBL9"/>
<feature type="non-terminal residue" evidence="1">
    <location>
        <position position="1"/>
    </location>
</feature>
<comment type="caution">
    <text evidence="1">The sequence shown here is derived from an EMBL/GenBank/DDBJ whole genome shotgun (WGS) entry which is preliminary data.</text>
</comment>
<protein>
    <submittedName>
        <fullName evidence="1">Uncharacterized protein</fullName>
    </submittedName>
</protein>
<dbReference type="EMBL" id="LXQA011454744">
    <property type="protein sequence ID" value="MCI97817.1"/>
    <property type="molecule type" value="Genomic_DNA"/>
</dbReference>
<name>A0A392WBL9_9FABA</name>
<proteinExistence type="predicted"/>
<reference evidence="1 2" key="1">
    <citation type="journal article" date="2018" name="Front. Plant Sci.">
        <title>Red Clover (Trifolium pratense) and Zigzag Clover (T. medium) - A Picture of Genomic Similarities and Differences.</title>
        <authorList>
            <person name="Dluhosova J."/>
            <person name="Istvanek J."/>
            <person name="Nedelnik J."/>
            <person name="Repkova J."/>
        </authorList>
    </citation>
    <scope>NUCLEOTIDE SEQUENCE [LARGE SCALE GENOMIC DNA]</scope>
    <source>
        <strain evidence="2">cv. 10/8</strain>
        <tissue evidence="1">Leaf</tissue>
    </source>
</reference>
<sequence>KVTSEFVEESLKGIVPETDVVSNVDTSVATETMLY</sequence>
<keyword evidence="2" id="KW-1185">Reference proteome</keyword>
<organism evidence="1 2">
    <name type="scientific">Trifolium medium</name>
    <dbReference type="NCBI Taxonomy" id="97028"/>
    <lineage>
        <taxon>Eukaryota</taxon>
        <taxon>Viridiplantae</taxon>
        <taxon>Streptophyta</taxon>
        <taxon>Embryophyta</taxon>
        <taxon>Tracheophyta</taxon>
        <taxon>Spermatophyta</taxon>
        <taxon>Magnoliopsida</taxon>
        <taxon>eudicotyledons</taxon>
        <taxon>Gunneridae</taxon>
        <taxon>Pentapetalae</taxon>
        <taxon>rosids</taxon>
        <taxon>fabids</taxon>
        <taxon>Fabales</taxon>
        <taxon>Fabaceae</taxon>
        <taxon>Papilionoideae</taxon>
        <taxon>50 kb inversion clade</taxon>
        <taxon>NPAAA clade</taxon>
        <taxon>Hologalegina</taxon>
        <taxon>IRL clade</taxon>
        <taxon>Trifolieae</taxon>
        <taxon>Trifolium</taxon>
    </lineage>
</organism>